<proteinExistence type="predicted"/>
<protein>
    <submittedName>
        <fullName evidence="2">Uncharacterized protein</fullName>
    </submittedName>
</protein>
<accession>A0A4Q4NUF1</accession>
<dbReference type="Proteomes" id="UP000291422">
    <property type="component" value="Unassembled WGS sequence"/>
</dbReference>
<evidence type="ECO:0000256" key="1">
    <source>
        <dbReference type="SAM" id="MobiDB-lite"/>
    </source>
</evidence>
<dbReference type="EMBL" id="PDXD01000001">
    <property type="protein sequence ID" value="RYN83847.1"/>
    <property type="molecule type" value="Genomic_DNA"/>
</dbReference>
<feature type="region of interest" description="Disordered" evidence="1">
    <location>
        <begin position="30"/>
        <end position="71"/>
    </location>
</feature>
<evidence type="ECO:0000313" key="2">
    <source>
        <dbReference type="EMBL" id="RYN83847.1"/>
    </source>
</evidence>
<reference evidence="3" key="1">
    <citation type="journal article" date="2019" name="bioRxiv">
        <title>Genomics, evolutionary history and diagnostics of the Alternaria alternata species group including apple and Asian pear pathotypes.</title>
        <authorList>
            <person name="Armitage A.D."/>
            <person name="Cockerton H.M."/>
            <person name="Sreenivasaprasad S."/>
            <person name="Woodhall J.W."/>
            <person name="Lane C.R."/>
            <person name="Harrison R.J."/>
            <person name="Clarkson J.P."/>
        </authorList>
    </citation>
    <scope>NUCLEOTIDE SEQUENCE [LARGE SCALE GENOMIC DNA]</scope>
    <source>
        <strain evidence="3">FERA 1177</strain>
    </source>
</reference>
<sequence>MGDKGWGPALAAMPQWNHARLNDFERPCYSESAADANGDGPAPGVSADASDGVAVGSKRRDPNGGKPYSGPLMRSAPFPVYVDGVYCPGDTTWRIVYSLYYPNDYNHRHDWERAIVVFGKTQGDWWERKALLIAQHSGYNKLR</sequence>
<name>A0A4Q4NUF1_ALTAL</name>
<comment type="caution">
    <text evidence="2">The sequence shown here is derived from an EMBL/GenBank/DDBJ whole genome shotgun (WGS) entry which is preliminary data.</text>
</comment>
<gene>
    <name evidence="2" type="ORF">AA0117_g72</name>
</gene>
<organism evidence="2 3">
    <name type="scientific">Alternaria alternata</name>
    <name type="common">Alternaria rot fungus</name>
    <name type="synonym">Torula alternata</name>
    <dbReference type="NCBI Taxonomy" id="5599"/>
    <lineage>
        <taxon>Eukaryota</taxon>
        <taxon>Fungi</taxon>
        <taxon>Dikarya</taxon>
        <taxon>Ascomycota</taxon>
        <taxon>Pezizomycotina</taxon>
        <taxon>Dothideomycetes</taxon>
        <taxon>Pleosporomycetidae</taxon>
        <taxon>Pleosporales</taxon>
        <taxon>Pleosporineae</taxon>
        <taxon>Pleosporaceae</taxon>
        <taxon>Alternaria</taxon>
        <taxon>Alternaria sect. Alternaria</taxon>
        <taxon>Alternaria alternata complex</taxon>
    </lineage>
</organism>
<dbReference type="AlphaFoldDB" id="A0A4Q4NUF1"/>
<evidence type="ECO:0000313" key="3">
    <source>
        <dbReference type="Proteomes" id="UP000291422"/>
    </source>
</evidence>
<feature type="compositionally biased region" description="Low complexity" evidence="1">
    <location>
        <begin position="33"/>
        <end position="44"/>
    </location>
</feature>